<reference evidence="1" key="1">
    <citation type="submission" date="2024-03" db="EMBL/GenBank/DDBJ databases">
        <title>Psychrobacter raelis sp. nov. isolated from a dog with peritonitis.</title>
        <authorList>
            <person name="Schiavone A."/>
            <person name="Manzulli V."/>
            <person name="Camarda A."/>
            <person name="Cafiero M.A."/>
            <person name="Vasco I."/>
            <person name="Marino L."/>
            <person name="Pennuzzi G."/>
            <person name="Serrecchia L."/>
            <person name="Galante D."/>
            <person name="Pugliese N."/>
        </authorList>
    </citation>
    <scope>NUCLEOTIDE SEQUENCE</scope>
    <source>
        <strain evidence="1">PraFG1</strain>
    </source>
</reference>
<proteinExistence type="predicted"/>
<sequence>MNKTYQKGNYVVNHRGEVWCLEQNEMIYSDTFENCVDFVNNITD</sequence>
<dbReference type="Proteomes" id="UP000829560">
    <property type="component" value="Chromosome"/>
</dbReference>
<name>A0AAU6PTQ4_9GAMM</name>
<gene>
    <name evidence="1" type="ORF">MN210_18530</name>
</gene>
<organism evidence="1 2">
    <name type="scientific">Psychrobacter raelei</name>
    <dbReference type="NCBI Taxonomy" id="2565531"/>
    <lineage>
        <taxon>Bacteria</taxon>
        <taxon>Pseudomonadati</taxon>
        <taxon>Pseudomonadota</taxon>
        <taxon>Gammaproteobacteria</taxon>
        <taxon>Moraxellales</taxon>
        <taxon>Moraxellaceae</taxon>
        <taxon>Psychrobacter</taxon>
    </lineage>
</organism>
<protein>
    <submittedName>
        <fullName evidence="1">Uncharacterized protein</fullName>
    </submittedName>
</protein>
<evidence type="ECO:0000313" key="1">
    <source>
        <dbReference type="EMBL" id="WXX23729.1"/>
    </source>
</evidence>
<keyword evidence="2" id="KW-1185">Reference proteome</keyword>
<dbReference type="RefSeq" id="WP_255016244.1">
    <property type="nucleotide sequence ID" value="NZ_CP093310.2"/>
</dbReference>
<accession>A0AAU6PTQ4</accession>
<dbReference type="AlphaFoldDB" id="A0AAU6PTQ4"/>
<dbReference type="KEGG" id="prae:MN210_18530"/>
<dbReference type="EMBL" id="CP093310">
    <property type="protein sequence ID" value="WXX23729.1"/>
    <property type="molecule type" value="Genomic_DNA"/>
</dbReference>
<evidence type="ECO:0000313" key="2">
    <source>
        <dbReference type="Proteomes" id="UP000829560"/>
    </source>
</evidence>